<dbReference type="CDD" id="cd07960">
    <property type="entry name" value="Anticodon_Ia_Ile_BEm"/>
    <property type="match status" value="1"/>
</dbReference>
<dbReference type="EMBL" id="BARS01038200">
    <property type="protein sequence ID" value="GAG19894.1"/>
    <property type="molecule type" value="Genomic_DNA"/>
</dbReference>
<dbReference type="Pfam" id="PF00133">
    <property type="entry name" value="tRNA-synt_1"/>
    <property type="match status" value="1"/>
</dbReference>
<dbReference type="InterPro" id="IPR050081">
    <property type="entry name" value="Ile-tRNA_ligase"/>
</dbReference>
<dbReference type="PANTHER" id="PTHR42765:SF1">
    <property type="entry name" value="ISOLEUCINE--TRNA LIGASE, MITOCHONDRIAL"/>
    <property type="match status" value="1"/>
</dbReference>
<dbReference type="InterPro" id="IPR013155">
    <property type="entry name" value="M/V/L/I-tRNA-synth_anticd-bd"/>
</dbReference>
<reference evidence="8" key="1">
    <citation type="journal article" date="2014" name="Front. Microbiol.">
        <title>High frequency of phylogenetically diverse reductive dehalogenase-homologous genes in deep subseafloor sedimentary metagenomes.</title>
        <authorList>
            <person name="Kawai M."/>
            <person name="Futagami T."/>
            <person name="Toyoda A."/>
            <person name="Takaki Y."/>
            <person name="Nishi S."/>
            <person name="Hori S."/>
            <person name="Arai W."/>
            <person name="Tsubouchi T."/>
            <person name="Morono Y."/>
            <person name="Uchiyama I."/>
            <person name="Ito T."/>
            <person name="Fujiyama A."/>
            <person name="Inagaki F."/>
            <person name="Takami H."/>
        </authorList>
    </citation>
    <scope>NUCLEOTIDE SEQUENCE</scope>
    <source>
        <strain evidence="8">Expedition CK06-06</strain>
    </source>
</reference>
<keyword evidence="5" id="KW-0030">Aminoacyl-tRNA synthetase</keyword>
<dbReference type="Pfam" id="PF08264">
    <property type="entry name" value="Anticodon_1"/>
    <property type="match status" value="1"/>
</dbReference>
<dbReference type="GO" id="GO:0005524">
    <property type="term" value="F:ATP binding"/>
    <property type="evidence" value="ECO:0007669"/>
    <property type="project" value="UniProtKB-KW"/>
</dbReference>
<evidence type="ECO:0000256" key="4">
    <source>
        <dbReference type="ARBA" id="ARBA00022917"/>
    </source>
</evidence>
<feature type="domain" description="Aminoacyl-tRNA synthetase class Ia" evidence="6">
    <location>
        <begin position="1"/>
        <end position="39"/>
    </location>
</feature>
<protein>
    <recommendedName>
        <fullName evidence="9">Methionyl/Valyl/Leucyl/Isoleucyl-tRNA synthetase anticodon-binding domain-containing protein</fullName>
    </recommendedName>
</protein>
<dbReference type="Gene3D" id="1.10.730.20">
    <property type="match status" value="1"/>
</dbReference>
<evidence type="ECO:0000259" key="7">
    <source>
        <dbReference type="Pfam" id="PF08264"/>
    </source>
</evidence>
<feature type="domain" description="Methionyl/Valyl/Leucyl/Isoleucyl-tRNA synthetase anticodon-binding" evidence="7">
    <location>
        <begin position="83"/>
        <end position="212"/>
    </location>
</feature>
<feature type="non-terminal residue" evidence="8">
    <location>
        <position position="218"/>
    </location>
</feature>
<evidence type="ECO:0000256" key="1">
    <source>
        <dbReference type="ARBA" id="ARBA00022598"/>
    </source>
</evidence>
<dbReference type="PANTHER" id="PTHR42765">
    <property type="entry name" value="SOLEUCYL-TRNA SYNTHETASE"/>
    <property type="match status" value="1"/>
</dbReference>
<dbReference type="GO" id="GO:0004822">
    <property type="term" value="F:isoleucine-tRNA ligase activity"/>
    <property type="evidence" value="ECO:0007669"/>
    <property type="project" value="TreeGrafter"/>
</dbReference>
<dbReference type="GO" id="GO:0006428">
    <property type="term" value="P:isoleucyl-tRNA aminoacylation"/>
    <property type="evidence" value="ECO:0007669"/>
    <property type="project" value="TreeGrafter"/>
</dbReference>
<dbReference type="InterPro" id="IPR014729">
    <property type="entry name" value="Rossmann-like_a/b/a_fold"/>
</dbReference>
<dbReference type="InterPro" id="IPR033708">
    <property type="entry name" value="Anticodon_Ile_BEm"/>
</dbReference>
<keyword evidence="2" id="KW-0547">Nucleotide-binding</keyword>
<comment type="caution">
    <text evidence="8">The sequence shown here is derived from an EMBL/GenBank/DDBJ whole genome shotgun (WGS) entry which is preliminary data.</text>
</comment>
<dbReference type="AlphaFoldDB" id="X0VNC5"/>
<evidence type="ECO:0008006" key="9">
    <source>
        <dbReference type="Google" id="ProtNLM"/>
    </source>
</evidence>
<dbReference type="SUPFAM" id="SSF47323">
    <property type="entry name" value="Anticodon-binding domain of a subclass of class I aminoacyl-tRNA synthetases"/>
    <property type="match status" value="1"/>
</dbReference>
<organism evidence="8">
    <name type="scientific">marine sediment metagenome</name>
    <dbReference type="NCBI Taxonomy" id="412755"/>
    <lineage>
        <taxon>unclassified sequences</taxon>
        <taxon>metagenomes</taxon>
        <taxon>ecological metagenomes</taxon>
    </lineage>
</organism>
<name>X0VNC5_9ZZZZ</name>
<evidence type="ECO:0000256" key="2">
    <source>
        <dbReference type="ARBA" id="ARBA00022741"/>
    </source>
</evidence>
<sequence>MSKSLGNVISPEDVMRKYGADILRLWVASSNYQDDVRLSEEILQRLADAYRKIRNTFRYLLGNVYDFNPETDSPEPKNMPEIDRWMLSRLAGVIEEAEGRYRDYTFYKVFRSVYNFCVYEISSLYLDISKDRLYTFGKNSLERRSCQAVLYETLIALLKILAPIIPFTAEEAYREFFPAGGSLHLARWHWRDKDLKKWKDKALDEKWARLLEVREEVL</sequence>
<dbReference type="InterPro" id="IPR009080">
    <property type="entry name" value="tRNAsynth_Ia_anticodon-bd"/>
</dbReference>
<accession>X0VNC5</accession>
<evidence type="ECO:0000259" key="6">
    <source>
        <dbReference type="Pfam" id="PF00133"/>
    </source>
</evidence>
<dbReference type="InterPro" id="IPR002300">
    <property type="entry name" value="aa-tRNA-synth_Ia"/>
</dbReference>
<keyword evidence="3" id="KW-0067">ATP-binding</keyword>
<dbReference type="GO" id="GO:0005829">
    <property type="term" value="C:cytosol"/>
    <property type="evidence" value="ECO:0007669"/>
    <property type="project" value="TreeGrafter"/>
</dbReference>
<dbReference type="SUPFAM" id="SSF52374">
    <property type="entry name" value="Nucleotidylyl transferase"/>
    <property type="match status" value="1"/>
</dbReference>
<dbReference type="GO" id="GO:0000049">
    <property type="term" value="F:tRNA binding"/>
    <property type="evidence" value="ECO:0007669"/>
    <property type="project" value="InterPro"/>
</dbReference>
<gene>
    <name evidence="8" type="ORF">S01H1_58474</name>
</gene>
<evidence type="ECO:0000256" key="5">
    <source>
        <dbReference type="ARBA" id="ARBA00023146"/>
    </source>
</evidence>
<proteinExistence type="predicted"/>
<evidence type="ECO:0000256" key="3">
    <source>
        <dbReference type="ARBA" id="ARBA00022840"/>
    </source>
</evidence>
<dbReference type="Gene3D" id="3.40.50.620">
    <property type="entry name" value="HUPs"/>
    <property type="match status" value="1"/>
</dbReference>
<evidence type="ECO:0000313" key="8">
    <source>
        <dbReference type="EMBL" id="GAG19894.1"/>
    </source>
</evidence>
<keyword evidence="4" id="KW-0648">Protein biosynthesis</keyword>
<keyword evidence="1" id="KW-0436">Ligase</keyword>